<keyword evidence="3" id="KW-1185">Reference proteome</keyword>
<organism evidence="2 3">
    <name type="scientific">Arcicella gelida</name>
    <dbReference type="NCBI Taxonomy" id="2984195"/>
    <lineage>
        <taxon>Bacteria</taxon>
        <taxon>Pseudomonadati</taxon>
        <taxon>Bacteroidota</taxon>
        <taxon>Cytophagia</taxon>
        <taxon>Cytophagales</taxon>
        <taxon>Flectobacillaceae</taxon>
        <taxon>Arcicella</taxon>
    </lineage>
</organism>
<gene>
    <name evidence="2" type="ORF">VB776_08140</name>
</gene>
<accession>A0ABU5S307</accession>
<dbReference type="EMBL" id="JAYGIL010000008">
    <property type="protein sequence ID" value="MEA5402880.1"/>
    <property type="molecule type" value="Genomic_DNA"/>
</dbReference>
<evidence type="ECO:0000259" key="1">
    <source>
        <dbReference type="Pfam" id="PF13274"/>
    </source>
</evidence>
<dbReference type="Proteomes" id="UP001303899">
    <property type="component" value="Unassembled WGS sequence"/>
</dbReference>
<reference evidence="2 3" key="1">
    <citation type="submission" date="2023-12" db="EMBL/GenBank/DDBJ databases">
        <title>Novel species of the genus Arcicella isolated from rivers.</title>
        <authorList>
            <person name="Lu H."/>
        </authorList>
    </citation>
    <scope>NUCLEOTIDE SEQUENCE [LARGE SCALE GENOMIC DNA]</scope>
    <source>
        <strain evidence="2 3">DC2W</strain>
    </source>
</reference>
<comment type="caution">
    <text evidence="2">The sequence shown here is derived from an EMBL/GenBank/DDBJ whole genome shotgun (WGS) entry which is preliminary data.</text>
</comment>
<dbReference type="Pfam" id="PF13274">
    <property type="entry name" value="SocA_Panacea"/>
    <property type="match status" value="1"/>
</dbReference>
<dbReference type="InterPro" id="IPR025272">
    <property type="entry name" value="SocA_Panacea"/>
</dbReference>
<sequence length="199" mass="23306">MTPLFTYTKEEVDKIGNAIIYLTEKIPFLSKTKILKLIYLIEETSIRKHGLPIFNLRFFLWKFGPVSKDLFIELSSEPDLLKNYIVAKRNDDDCNNYFTALQPFCDDEFSDNEMAVIDLVIDKFKDYSAEALVKFTHRTHSLWHTTAVEAGVLEKLENQLINNTDIEIDFSVLLKGDAFKQEMYLQHKEYLMLSRSLKF</sequence>
<evidence type="ECO:0000313" key="3">
    <source>
        <dbReference type="Proteomes" id="UP001303899"/>
    </source>
</evidence>
<name>A0ABU5S307_9BACT</name>
<evidence type="ECO:0000313" key="2">
    <source>
        <dbReference type="EMBL" id="MEA5402880.1"/>
    </source>
</evidence>
<protein>
    <submittedName>
        <fullName evidence="2">Panacea domain-containing protein</fullName>
    </submittedName>
</protein>
<dbReference type="RefSeq" id="WP_323327863.1">
    <property type="nucleotide sequence ID" value="NZ_JAYGIL010000008.1"/>
</dbReference>
<proteinExistence type="predicted"/>
<feature type="domain" description="Antitoxin SocA-like Panacea" evidence="1">
    <location>
        <begin position="35"/>
        <end position="144"/>
    </location>
</feature>